<evidence type="ECO:0000313" key="3">
    <source>
        <dbReference type="Proteomes" id="UP000663845"/>
    </source>
</evidence>
<sequence>MASQWFILFVTVCLVRLGCTGPILPLDNQHALDNYYKNTLLDLSIEKPDGWYKMTDDELKSIFQAATGPLLSNNNITSDNVIPLFAFSKYQLGIHIGKFNPNINGVVSKLTDEGMKESECDSFISSHKLLEGTQLTTTNISYCAEVNFDGKTFFSQISHLSVNGMNFTQVQFVRRSKHNYFFTFTMDYDDEISKSELDNTMKSLKFSDE</sequence>
<proteinExistence type="predicted"/>
<gene>
    <name evidence="2" type="ORF">JYZ213_LOCUS26082</name>
</gene>
<reference evidence="2" key="1">
    <citation type="submission" date="2021-02" db="EMBL/GenBank/DDBJ databases">
        <authorList>
            <person name="Nowell W R."/>
        </authorList>
    </citation>
    <scope>NUCLEOTIDE SEQUENCE</scope>
</reference>
<dbReference type="Proteomes" id="UP000663845">
    <property type="component" value="Unassembled WGS sequence"/>
</dbReference>
<evidence type="ECO:0000313" key="2">
    <source>
        <dbReference type="EMBL" id="CAF1186456.1"/>
    </source>
</evidence>
<organism evidence="2 3">
    <name type="scientific">Adineta steineri</name>
    <dbReference type="NCBI Taxonomy" id="433720"/>
    <lineage>
        <taxon>Eukaryota</taxon>
        <taxon>Metazoa</taxon>
        <taxon>Spiralia</taxon>
        <taxon>Gnathifera</taxon>
        <taxon>Rotifera</taxon>
        <taxon>Eurotatoria</taxon>
        <taxon>Bdelloidea</taxon>
        <taxon>Adinetida</taxon>
        <taxon>Adinetidae</taxon>
        <taxon>Adineta</taxon>
    </lineage>
</organism>
<evidence type="ECO:0000256" key="1">
    <source>
        <dbReference type="SAM" id="SignalP"/>
    </source>
</evidence>
<feature type="chain" id="PRO_5032782386" evidence="1">
    <location>
        <begin position="21"/>
        <end position="209"/>
    </location>
</feature>
<accession>A0A814VCY8</accession>
<keyword evidence="1" id="KW-0732">Signal</keyword>
<name>A0A814VCY8_9BILA</name>
<dbReference type="EMBL" id="CAJNOG010000343">
    <property type="protein sequence ID" value="CAF1186456.1"/>
    <property type="molecule type" value="Genomic_DNA"/>
</dbReference>
<protein>
    <submittedName>
        <fullName evidence="2">Uncharacterized protein</fullName>
    </submittedName>
</protein>
<comment type="caution">
    <text evidence="2">The sequence shown here is derived from an EMBL/GenBank/DDBJ whole genome shotgun (WGS) entry which is preliminary data.</text>
</comment>
<dbReference type="AlphaFoldDB" id="A0A814VCY8"/>
<feature type="signal peptide" evidence="1">
    <location>
        <begin position="1"/>
        <end position="20"/>
    </location>
</feature>